<reference evidence="3 4" key="1">
    <citation type="journal article" date="2020" name="Pathogens">
        <title>First Whole Genome Sequence of Anaplasma platys, an Obligate Intracellular Rickettsial Pathogen of Dogs.</title>
        <authorList>
            <person name="Llanes A."/>
            <person name="Rajeev S."/>
        </authorList>
    </citation>
    <scope>NUCLEOTIDE SEQUENCE [LARGE SCALE GENOMIC DNA]</scope>
    <source>
        <strain evidence="3 4">S3</strain>
    </source>
</reference>
<dbReference type="InterPro" id="IPR006143">
    <property type="entry name" value="RND_pump_MFP"/>
</dbReference>
<dbReference type="SUPFAM" id="SSF111369">
    <property type="entry name" value="HlyD-like secretion proteins"/>
    <property type="match status" value="1"/>
</dbReference>
<evidence type="ECO:0000256" key="2">
    <source>
        <dbReference type="SAM" id="Coils"/>
    </source>
</evidence>
<dbReference type="KEGG" id="aplt:ANPL_01660"/>
<accession>A0A858PXZ5</accession>
<dbReference type="Proteomes" id="UP000500930">
    <property type="component" value="Chromosome"/>
</dbReference>
<protein>
    <submittedName>
        <fullName evidence="3">Efflux RND transporter periplasmic adaptor subunit</fullName>
    </submittedName>
</protein>
<dbReference type="NCBIfam" id="TIGR01730">
    <property type="entry name" value="RND_mfp"/>
    <property type="match status" value="1"/>
</dbReference>
<name>A0A858PXZ5_9RICK</name>
<organism evidence="3 4">
    <name type="scientific">Anaplasma platys</name>
    <dbReference type="NCBI Taxonomy" id="949"/>
    <lineage>
        <taxon>Bacteria</taxon>
        <taxon>Pseudomonadati</taxon>
        <taxon>Pseudomonadota</taxon>
        <taxon>Alphaproteobacteria</taxon>
        <taxon>Rickettsiales</taxon>
        <taxon>Anaplasmataceae</taxon>
        <taxon>Anaplasma</taxon>
    </lineage>
</organism>
<dbReference type="GO" id="GO:0015562">
    <property type="term" value="F:efflux transmembrane transporter activity"/>
    <property type="evidence" value="ECO:0007669"/>
    <property type="project" value="TreeGrafter"/>
</dbReference>
<keyword evidence="4" id="KW-1185">Reference proteome</keyword>
<feature type="coiled-coil region" evidence="2">
    <location>
        <begin position="100"/>
        <end position="130"/>
    </location>
</feature>
<dbReference type="AlphaFoldDB" id="A0A858PXZ5"/>
<proteinExistence type="inferred from homology"/>
<dbReference type="Gene3D" id="2.40.30.170">
    <property type="match status" value="1"/>
</dbReference>
<dbReference type="PANTHER" id="PTHR30469">
    <property type="entry name" value="MULTIDRUG RESISTANCE PROTEIN MDTA"/>
    <property type="match status" value="1"/>
</dbReference>
<keyword evidence="2" id="KW-0175">Coiled coil</keyword>
<dbReference type="GO" id="GO:1990281">
    <property type="term" value="C:efflux pump complex"/>
    <property type="evidence" value="ECO:0007669"/>
    <property type="project" value="TreeGrafter"/>
</dbReference>
<comment type="similarity">
    <text evidence="1">Belongs to the membrane fusion protein (MFP) (TC 8.A.1) family.</text>
</comment>
<gene>
    <name evidence="3" type="ORF">ANPL_01660</name>
</gene>
<dbReference type="Gene3D" id="2.40.50.100">
    <property type="match status" value="1"/>
</dbReference>
<sequence length="357" mass="38669">MQLKYRIALLLICGCLAWLISGLFVPDGERNRDTIFGTADVGSSIALQELGAEERTVVRVLPAGVYASQSVDVAAQAGGKVEEVFLESGSFAEKDQVILKLEERERLEALEYAKELLEQRRQEYDAAESLGFTGHSTQMQEQAALVSLKAAEVGYKNALLAYRNSAIRAPFSGIIDRIMSQVGSMVAEGQPVVRISNFDKLKVVTYVSERDISHVNPGDEVKVILNQGVILAGDVCFVGRVATPETMSYRVEALLDNEEGGIFASDGMNASVELALKKVRSYKIPASSLSITDTGAVGIKVLASGGVVSFVDAEIVDDDSEGNVWVTGDFVREDRITLVMRGHEYVTDGMKIPNHGT</sequence>
<evidence type="ECO:0000313" key="3">
    <source>
        <dbReference type="EMBL" id="QJC27437.1"/>
    </source>
</evidence>
<evidence type="ECO:0000256" key="1">
    <source>
        <dbReference type="ARBA" id="ARBA00009477"/>
    </source>
</evidence>
<evidence type="ECO:0000313" key="4">
    <source>
        <dbReference type="Proteomes" id="UP000500930"/>
    </source>
</evidence>
<dbReference type="EMBL" id="CP046391">
    <property type="protein sequence ID" value="QJC27437.1"/>
    <property type="molecule type" value="Genomic_DNA"/>
</dbReference>
<dbReference type="PANTHER" id="PTHR30469:SF29">
    <property type="entry name" value="BLR2860 PROTEIN"/>
    <property type="match status" value="1"/>
</dbReference>
<dbReference type="Gene3D" id="1.10.287.470">
    <property type="entry name" value="Helix hairpin bin"/>
    <property type="match status" value="1"/>
</dbReference>